<dbReference type="STRING" id="314232.SKA53_08361"/>
<feature type="domain" description="Flavin reductase like" evidence="1">
    <location>
        <begin position="44"/>
        <end position="202"/>
    </location>
</feature>
<proteinExistence type="predicted"/>
<dbReference type="Proteomes" id="UP000004507">
    <property type="component" value="Unassembled WGS sequence"/>
</dbReference>
<dbReference type="EMBL" id="AAMS01000006">
    <property type="protein sequence ID" value="EAQ06104.1"/>
    <property type="molecule type" value="Genomic_DNA"/>
</dbReference>
<dbReference type="PANTHER" id="PTHR43812:SF2">
    <property type="entry name" value="FLAVIN REDUCTASE LIKE DOMAIN-CONTAINING PROTEIN"/>
    <property type="match status" value="1"/>
</dbReference>
<dbReference type="PANTHER" id="PTHR43812">
    <property type="entry name" value="BLR2425 PROTEIN"/>
    <property type="match status" value="1"/>
</dbReference>
<dbReference type="SUPFAM" id="SSF50475">
    <property type="entry name" value="FMN-binding split barrel"/>
    <property type="match status" value="1"/>
</dbReference>
<name>A3V788_9RHOB</name>
<dbReference type="InterPro" id="IPR012349">
    <property type="entry name" value="Split_barrel_FMN-bd"/>
</dbReference>
<dbReference type="AlphaFoldDB" id="A3V788"/>
<dbReference type="Gene3D" id="2.30.110.10">
    <property type="entry name" value="Electron Transport, Fmn-binding Protein, Chain A"/>
    <property type="match status" value="1"/>
</dbReference>
<sequence length="227" mass="24446">MRLSSGQGCAVTLPLGGSQEKVLTMFYAPKDGHNLPHNPFNAIVSPRPIGWIATRGADGQDNLAPYSFFNAVAYEPPQVMFASTSAKPDRDGTKDSAANIRETGVFAVNIVEYAMRDAMNQTSGPWDRATDEFALAGITKAECETIACARVANAPATLECKLTQIVTLPGAANFAVFGEVIGVHIRDNCLVDGLFDVTTFHPLSRLGYRDYTAVRDVFSLTRPGEKA</sequence>
<dbReference type="eggNOG" id="COG1853">
    <property type="taxonomic scope" value="Bacteria"/>
</dbReference>
<dbReference type="HOGENOM" id="CLU_059021_3_4_5"/>
<organism evidence="2 3">
    <name type="scientific">Yoonia vestfoldensis SKA53</name>
    <dbReference type="NCBI Taxonomy" id="314232"/>
    <lineage>
        <taxon>Bacteria</taxon>
        <taxon>Pseudomonadati</taxon>
        <taxon>Pseudomonadota</taxon>
        <taxon>Alphaproteobacteria</taxon>
        <taxon>Rhodobacterales</taxon>
        <taxon>Paracoccaceae</taxon>
        <taxon>Yoonia</taxon>
    </lineage>
</organism>
<protein>
    <recommendedName>
        <fullName evidence="1">Flavin reductase like domain-containing protein</fullName>
    </recommendedName>
</protein>
<evidence type="ECO:0000313" key="2">
    <source>
        <dbReference type="EMBL" id="EAQ06104.1"/>
    </source>
</evidence>
<evidence type="ECO:0000313" key="3">
    <source>
        <dbReference type="Proteomes" id="UP000004507"/>
    </source>
</evidence>
<dbReference type="SMART" id="SM00903">
    <property type="entry name" value="Flavin_Reduct"/>
    <property type="match status" value="1"/>
</dbReference>
<dbReference type="Pfam" id="PF01613">
    <property type="entry name" value="Flavin_Reduct"/>
    <property type="match status" value="1"/>
</dbReference>
<dbReference type="GO" id="GO:0010181">
    <property type="term" value="F:FMN binding"/>
    <property type="evidence" value="ECO:0007669"/>
    <property type="project" value="InterPro"/>
</dbReference>
<dbReference type="InterPro" id="IPR002563">
    <property type="entry name" value="Flavin_Rdtase-like_dom"/>
</dbReference>
<reference evidence="2 3" key="1">
    <citation type="submission" date="2006-01" db="EMBL/GenBank/DDBJ databases">
        <authorList>
            <person name="Hagstrom A."/>
            <person name="Ferriera S."/>
            <person name="Johnson J."/>
            <person name="Kravitz S."/>
            <person name="Halpern A."/>
            <person name="Remington K."/>
            <person name="Beeson K."/>
            <person name="Tran B."/>
            <person name="Rogers Y.-H."/>
            <person name="Friedman R."/>
            <person name="Venter J.C."/>
        </authorList>
    </citation>
    <scope>NUCLEOTIDE SEQUENCE [LARGE SCALE GENOMIC DNA]</scope>
    <source>
        <strain evidence="2 3">SKA53</strain>
    </source>
</reference>
<accession>A3V788</accession>
<evidence type="ECO:0000259" key="1">
    <source>
        <dbReference type="SMART" id="SM00903"/>
    </source>
</evidence>
<gene>
    <name evidence="2" type="ORF">SKA53_08361</name>
</gene>
<keyword evidence="3" id="KW-1185">Reference proteome</keyword>
<comment type="caution">
    <text evidence="2">The sequence shown here is derived from an EMBL/GenBank/DDBJ whole genome shotgun (WGS) entry which is preliminary data.</text>
</comment>
<dbReference type="GO" id="GO:0016646">
    <property type="term" value="F:oxidoreductase activity, acting on the CH-NH group of donors, NAD or NADP as acceptor"/>
    <property type="evidence" value="ECO:0007669"/>
    <property type="project" value="UniProtKB-ARBA"/>
</dbReference>